<keyword evidence="2" id="KW-0175">Coiled coil</keyword>
<evidence type="ECO:0000256" key="2">
    <source>
        <dbReference type="SAM" id="Coils"/>
    </source>
</evidence>
<dbReference type="GO" id="GO:0006338">
    <property type="term" value="P:chromatin remodeling"/>
    <property type="evidence" value="ECO:0007669"/>
    <property type="project" value="InterPro"/>
</dbReference>
<feature type="domain" description="WAC" evidence="4">
    <location>
        <begin position="22"/>
        <end position="161"/>
    </location>
</feature>
<dbReference type="GO" id="GO:0003677">
    <property type="term" value="F:DNA binding"/>
    <property type="evidence" value="ECO:0007669"/>
    <property type="project" value="TreeGrafter"/>
</dbReference>
<proteinExistence type="predicted"/>
<evidence type="ECO:0000256" key="1">
    <source>
        <dbReference type="PROSITE-ProRule" id="PRU00475"/>
    </source>
</evidence>
<accession>A0A915KQH4</accession>
<dbReference type="GO" id="GO:0045740">
    <property type="term" value="P:positive regulation of DNA replication"/>
    <property type="evidence" value="ECO:0007669"/>
    <property type="project" value="TreeGrafter"/>
</dbReference>
<feature type="region of interest" description="Disordered" evidence="3">
    <location>
        <begin position="74"/>
        <end position="110"/>
    </location>
</feature>
<dbReference type="GO" id="GO:0000228">
    <property type="term" value="C:nuclear chromosome"/>
    <property type="evidence" value="ECO:0007669"/>
    <property type="project" value="TreeGrafter"/>
</dbReference>
<dbReference type="Proteomes" id="UP000887565">
    <property type="component" value="Unplaced"/>
</dbReference>
<evidence type="ECO:0000259" key="4">
    <source>
        <dbReference type="PROSITE" id="PS51136"/>
    </source>
</evidence>
<dbReference type="WBParaSite" id="nRc.2.0.1.t39953-RA">
    <property type="protein sequence ID" value="nRc.2.0.1.t39953-RA"/>
    <property type="gene ID" value="nRc.2.0.1.g39953"/>
</dbReference>
<reference evidence="6" key="1">
    <citation type="submission" date="2022-11" db="UniProtKB">
        <authorList>
            <consortium name="WormBaseParasite"/>
        </authorList>
    </citation>
    <scope>IDENTIFICATION</scope>
</reference>
<dbReference type="GO" id="GO:0031445">
    <property type="term" value="P:regulation of heterochromatin formation"/>
    <property type="evidence" value="ECO:0007669"/>
    <property type="project" value="TreeGrafter"/>
</dbReference>
<evidence type="ECO:0000313" key="6">
    <source>
        <dbReference type="WBParaSite" id="nRc.2.0.1.t39953-RA"/>
    </source>
</evidence>
<comment type="subcellular location">
    <subcellularLocation>
        <location evidence="1">Nucleus</location>
    </subcellularLocation>
</comment>
<dbReference type="InterPro" id="IPR047171">
    <property type="entry name" value="BAZ1A"/>
</dbReference>
<dbReference type="GO" id="GO:0008623">
    <property type="term" value="C:CHRAC"/>
    <property type="evidence" value="ECO:0007669"/>
    <property type="project" value="TreeGrafter"/>
</dbReference>
<evidence type="ECO:0000313" key="5">
    <source>
        <dbReference type="Proteomes" id="UP000887565"/>
    </source>
</evidence>
<feature type="compositionally biased region" description="Polar residues" evidence="3">
    <location>
        <begin position="100"/>
        <end position="110"/>
    </location>
</feature>
<dbReference type="GO" id="GO:0006355">
    <property type="term" value="P:regulation of DNA-templated transcription"/>
    <property type="evidence" value="ECO:0007669"/>
    <property type="project" value="TreeGrafter"/>
</dbReference>
<dbReference type="AlphaFoldDB" id="A0A915KQH4"/>
<feature type="coiled-coil region" evidence="2">
    <location>
        <begin position="353"/>
        <end position="387"/>
    </location>
</feature>
<keyword evidence="1" id="KW-0539">Nucleus</keyword>
<dbReference type="PANTHER" id="PTHR46510">
    <property type="entry name" value="BROMODOMAIN ADJACENT TO ZINC FINGER DOMAIN PROTEIN 1A"/>
    <property type="match status" value="1"/>
</dbReference>
<evidence type="ECO:0000256" key="3">
    <source>
        <dbReference type="SAM" id="MobiDB-lite"/>
    </source>
</evidence>
<sequence length="493" mass="56321">MPLLRNEPFVRLPVPIDLKPDEEVFFCELTSEVFRKYDDYFNRTILLNSMVWTCSVTGKSGLTYEEAAKSEKSFRKKRGKAANGNSPVKGSTAAAPADENTPTTTQSLNESLTPALEKAAALLTMLTGRGFMNDLLADLYTHLKDHYVVDDIVEFMLKDGKKKTGKIIAVEYCGKDKNGEDSIEQHRYSVEVSDGKKDKGKLFTVVYKDVIRRKSILSKTRCRNFIKTYCEVADSTIYKLKDSAKLKFNINDDQKFTSAWRRVFGVKSIQPPFPYTPLSRKPGGHSVSEQLAANCEFVAKNEQPNFDASALEKRQLVVLSLESELQRLNLWPVNQVIFTLQTEEAESAMAKLREDLKIGREMEKERIKEEKKKMLEWKKMRDDLECDDHKPFPNFPILTLPGGLTDEQFGDCISLQNFLYSFALNSNNNDDIFDQDDESLQQFEMSKKLDKKFVNSLHENFLSKLSSTSLNVNENAFLKLLQWFLAAVLEKCM</sequence>
<dbReference type="PANTHER" id="PTHR46510:SF1">
    <property type="entry name" value="BROMODOMAIN ADJACENT TO ZINC FINGER DOMAIN PROTEIN 1A"/>
    <property type="match status" value="1"/>
</dbReference>
<keyword evidence="5" id="KW-1185">Reference proteome</keyword>
<dbReference type="Pfam" id="PF10537">
    <property type="entry name" value="WAC_Acf1_DNA_bd"/>
    <property type="match status" value="1"/>
</dbReference>
<name>A0A915KQH4_ROMCU</name>
<organism evidence="5 6">
    <name type="scientific">Romanomermis culicivorax</name>
    <name type="common">Nematode worm</name>
    <dbReference type="NCBI Taxonomy" id="13658"/>
    <lineage>
        <taxon>Eukaryota</taxon>
        <taxon>Metazoa</taxon>
        <taxon>Ecdysozoa</taxon>
        <taxon>Nematoda</taxon>
        <taxon>Enoplea</taxon>
        <taxon>Dorylaimia</taxon>
        <taxon>Mermithida</taxon>
        <taxon>Mermithoidea</taxon>
        <taxon>Mermithidae</taxon>
        <taxon>Romanomermis</taxon>
    </lineage>
</organism>
<dbReference type="InterPro" id="IPR013136">
    <property type="entry name" value="WSTF_Acf1_Cbp146"/>
</dbReference>
<dbReference type="PROSITE" id="PS51136">
    <property type="entry name" value="WAC"/>
    <property type="match status" value="1"/>
</dbReference>
<protein>
    <submittedName>
        <fullName evidence="6">WAC domain-containing protein</fullName>
    </submittedName>
</protein>